<name>A0A5D3ARQ4_9TREE</name>
<evidence type="ECO:0000259" key="2">
    <source>
        <dbReference type="PROSITE" id="PS00463"/>
    </source>
</evidence>
<dbReference type="CDD" id="cd00067">
    <property type="entry name" value="GAL4"/>
    <property type="match status" value="1"/>
</dbReference>
<reference evidence="3 4" key="1">
    <citation type="submission" date="2017-05" db="EMBL/GenBank/DDBJ databases">
        <title>The Genome Sequence of Tsuchiyaea wingfieldii DSM 27421.</title>
        <authorList>
            <person name="Cuomo C."/>
            <person name="Passer A."/>
            <person name="Billmyre B."/>
            <person name="Heitman J."/>
        </authorList>
    </citation>
    <scope>NUCLEOTIDE SEQUENCE [LARGE SCALE GENOMIC DNA]</scope>
    <source>
        <strain evidence="3 4">DSM 27421</strain>
    </source>
</reference>
<evidence type="ECO:0000256" key="1">
    <source>
        <dbReference type="SAM" id="MobiDB-lite"/>
    </source>
</evidence>
<feature type="domain" description="Zn(2)-C6 fungal-type" evidence="2">
    <location>
        <begin position="50"/>
        <end position="79"/>
    </location>
</feature>
<dbReference type="SUPFAM" id="SSF57701">
    <property type="entry name" value="Zn2/Cys6 DNA-binding domain"/>
    <property type="match status" value="1"/>
</dbReference>
<gene>
    <name evidence="3" type="ORF">B9479_006466</name>
</gene>
<dbReference type="GO" id="GO:0008270">
    <property type="term" value="F:zinc ion binding"/>
    <property type="evidence" value="ECO:0007669"/>
    <property type="project" value="InterPro"/>
</dbReference>
<feature type="region of interest" description="Disordered" evidence="1">
    <location>
        <begin position="80"/>
        <end position="105"/>
    </location>
</feature>
<feature type="region of interest" description="Disordered" evidence="1">
    <location>
        <begin position="1"/>
        <end position="49"/>
    </location>
</feature>
<feature type="region of interest" description="Disordered" evidence="1">
    <location>
        <begin position="208"/>
        <end position="227"/>
    </location>
</feature>
<sequence length="227" mass="24450">MSSDPAGYYQYTQLMSSNDAYSHQQQQGDDGSRPPPTESGATKKTRNTRACESCRAAKRQCLPTTTGTCERCTHQRKTCTFSSKEHGNARKWPSTGGPIVDPPQSGPQVRNVELGTYGLVTNDDSQANPQGFAQNNPMPPPIDYSRYGSIHGGAGATGGGSVDPAMYMNDGDGSYAPMPGAGDVPSAEDDFALIMRMDPEYRGDGYQYRSYGGHSSSHAYQYLPPPE</sequence>
<dbReference type="Proteomes" id="UP000322245">
    <property type="component" value="Unassembled WGS sequence"/>
</dbReference>
<evidence type="ECO:0000313" key="4">
    <source>
        <dbReference type="Proteomes" id="UP000322245"/>
    </source>
</evidence>
<keyword evidence="4" id="KW-1185">Reference proteome</keyword>
<dbReference type="GO" id="GO:0000981">
    <property type="term" value="F:DNA-binding transcription factor activity, RNA polymerase II-specific"/>
    <property type="evidence" value="ECO:0007669"/>
    <property type="project" value="InterPro"/>
</dbReference>
<accession>A0A5D3ARQ4</accession>
<dbReference type="InterPro" id="IPR036864">
    <property type="entry name" value="Zn2-C6_fun-type_DNA-bd_sf"/>
</dbReference>
<evidence type="ECO:0000313" key="3">
    <source>
        <dbReference type="EMBL" id="TYJ52919.1"/>
    </source>
</evidence>
<protein>
    <recommendedName>
        <fullName evidence="2">Zn(2)-C6 fungal-type domain-containing protein</fullName>
    </recommendedName>
</protein>
<feature type="compositionally biased region" description="Polar residues" evidence="1">
    <location>
        <begin position="10"/>
        <end position="29"/>
    </location>
</feature>
<dbReference type="InterPro" id="IPR001138">
    <property type="entry name" value="Zn2Cys6_DnaBD"/>
</dbReference>
<dbReference type="AlphaFoldDB" id="A0A5D3ARQ4"/>
<proteinExistence type="predicted"/>
<organism evidence="3 4">
    <name type="scientific">Cryptococcus floricola</name>
    <dbReference type="NCBI Taxonomy" id="2591691"/>
    <lineage>
        <taxon>Eukaryota</taxon>
        <taxon>Fungi</taxon>
        <taxon>Dikarya</taxon>
        <taxon>Basidiomycota</taxon>
        <taxon>Agaricomycotina</taxon>
        <taxon>Tremellomycetes</taxon>
        <taxon>Tremellales</taxon>
        <taxon>Cryptococcaceae</taxon>
        <taxon>Cryptococcus</taxon>
    </lineage>
</organism>
<comment type="caution">
    <text evidence="3">The sequence shown here is derived from an EMBL/GenBank/DDBJ whole genome shotgun (WGS) entry which is preliminary data.</text>
</comment>
<dbReference type="PROSITE" id="PS00463">
    <property type="entry name" value="ZN2_CY6_FUNGAL_1"/>
    <property type="match status" value="1"/>
</dbReference>
<dbReference type="EMBL" id="NIDF01000110">
    <property type="protein sequence ID" value="TYJ52919.1"/>
    <property type="molecule type" value="Genomic_DNA"/>
</dbReference>